<dbReference type="Proteomes" id="UP000577386">
    <property type="component" value="Unassembled WGS sequence"/>
</dbReference>
<proteinExistence type="predicted"/>
<sequence>MGVSAYTEERLREAARGARTLSEALERLGVDPGSSTRDYIARRMKRLGVDTSHFQREGTKWTRAILEPEVAASVSVNEVVRRLGLDSVGGHQANIARRIRAYGLDTTHFTSVVRTERMRDNQRRRTAEEILVENTSEHAARVPGRRLKRAMNEMGVEERCARCGTDPVWRGRPLPLEVDHIDGNWRDNRIENLRFLCPNCHSVTDNYRGRGKGRHTRPGAL</sequence>
<dbReference type="SMART" id="SM00507">
    <property type="entry name" value="HNHc"/>
    <property type="match status" value="1"/>
</dbReference>
<dbReference type="InterPro" id="IPR003615">
    <property type="entry name" value="HNH_nuc"/>
</dbReference>
<organism evidence="2 3">
    <name type="scientific">Streptomyces murinus</name>
    <dbReference type="NCBI Taxonomy" id="33900"/>
    <lineage>
        <taxon>Bacteria</taxon>
        <taxon>Bacillati</taxon>
        <taxon>Actinomycetota</taxon>
        <taxon>Actinomycetes</taxon>
        <taxon>Kitasatosporales</taxon>
        <taxon>Streptomycetaceae</taxon>
        <taxon>Streptomyces</taxon>
    </lineage>
</organism>
<dbReference type="RefSeq" id="WP_182775798.1">
    <property type="nucleotide sequence ID" value="NZ_BAAAHW010000017.1"/>
</dbReference>
<feature type="domain" description="HNH nuclease" evidence="1">
    <location>
        <begin position="146"/>
        <end position="202"/>
    </location>
</feature>
<name>A0A7W3NNW6_STRMR</name>
<protein>
    <recommendedName>
        <fullName evidence="1">HNH nuclease domain-containing protein</fullName>
    </recommendedName>
</protein>
<dbReference type="CDD" id="cd00085">
    <property type="entry name" value="HNHc"/>
    <property type="match status" value="1"/>
</dbReference>
<dbReference type="EMBL" id="JACJIJ010000002">
    <property type="protein sequence ID" value="MBA9053871.1"/>
    <property type="molecule type" value="Genomic_DNA"/>
</dbReference>
<gene>
    <name evidence="2" type="ORF">HDA42_003049</name>
</gene>
<dbReference type="Pfam" id="PF13392">
    <property type="entry name" value="HNH_3"/>
    <property type="match status" value="1"/>
</dbReference>
<dbReference type="AlphaFoldDB" id="A0A7W3NNW6"/>
<evidence type="ECO:0000259" key="1">
    <source>
        <dbReference type="SMART" id="SM00507"/>
    </source>
</evidence>
<keyword evidence="3" id="KW-1185">Reference proteome</keyword>
<comment type="caution">
    <text evidence="2">The sequence shown here is derived from an EMBL/GenBank/DDBJ whole genome shotgun (WGS) entry which is preliminary data.</text>
</comment>
<evidence type="ECO:0000313" key="2">
    <source>
        <dbReference type="EMBL" id="MBA9053871.1"/>
    </source>
</evidence>
<accession>A0A7W3NNW6</accession>
<evidence type="ECO:0000313" key="3">
    <source>
        <dbReference type="Proteomes" id="UP000577386"/>
    </source>
</evidence>
<dbReference type="GeneID" id="93981597"/>
<reference evidence="2 3" key="1">
    <citation type="submission" date="2020-08" db="EMBL/GenBank/DDBJ databases">
        <title>Sequencing the genomes of 1000 actinobacteria strains.</title>
        <authorList>
            <person name="Klenk H.-P."/>
        </authorList>
    </citation>
    <scope>NUCLEOTIDE SEQUENCE [LARGE SCALE GENOMIC DNA]</scope>
    <source>
        <strain evidence="2 3">DSM 41827</strain>
    </source>
</reference>